<keyword evidence="2" id="KW-1185">Reference proteome</keyword>
<feature type="non-terminal residue" evidence="1">
    <location>
        <position position="1"/>
    </location>
</feature>
<evidence type="ECO:0000313" key="2">
    <source>
        <dbReference type="Proteomes" id="UP000823775"/>
    </source>
</evidence>
<organism evidence="1 2">
    <name type="scientific">Datura stramonium</name>
    <name type="common">Jimsonweed</name>
    <name type="synonym">Common thornapple</name>
    <dbReference type="NCBI Taxonomy" id="4076"/>
    <lineage>
        <taxon>Eukaryota</taxon>
        <taxon>Viridiplantae</taxon>
        <taxon>Streptophyta</taxon>
        <taxon>Embryophyta</taxon>
        <taxon>Tracheophyta</taxon>
        <taxon>Spermatophyta</taxon>
        <taxon>Magnoliopsida</taxon>
        <taxon>eudicotyledons</taxon>
        <taxon>Gunneridae</taxon>
        <taxon>Pentapetalae</taxon>
        <taxon>asterids</taxon>
        <taxon>lamiids</taxon>
        <taxon>Solanales</taxon>
        <taxon>Solanaceae</taxon>
        <taxon>Solanoideae</taxon>
        <taxon>Datureae</taxon>
        <taxon>Datura</taxon>
    </lineage>
</organism>
<proteinExistence type="predicted"/>
<evidence type="ECO:0000313" key="1">
    <source>
        <dbReference type="EMBL" id="MCE5166145.1"/>
    </source>
</evidence>
<protein>
    <submittedName>
        <fullName evidence="1">Dicer-like protein 2</fullName>
    </submittedName>
</protein>
<name>A0ABS8Y2J2_DATST</name>
<gene>
    <name evidence="1" type="primary">DCL2_1</name>
    <name evidence="1" type="ORF">HAX54_015131</name>
</gene>
<sequence length="61" mass="6939">KAGLHKHILHASQDLQKQIFNAVEGFEKLDLVSRGWEADYFPKGARRCSLSPLLVRSLLIH</sequence>
<comment type="caution">
    <text evidence="1">The sequence shown here is derived from an EMBL/GenBank/DDBJ whole genome shotgun (WGS) entry which is preliminary data.</text>
</comment>
<accession>A0ABS8Y2J2</accession>
<dbReference type="EMBL" id="JACEIK010019569">
    <property type="protein sequence ID" value="MCE5166145.1"/>
    <property type="molecule type" value="Genomic_DNA"/>
</dbReference>
<reference evidence="1 2" key="1">
    <citation type="journal article" date="2021" name="BMC Genomics">
        <title>Datura genome reveals duplications of psychoactive alkaloid biosynthetic genes and high mutation rate following tissue culture.</title>
        <authorList>
            <person name="Rajewski A."/>
            <person name="Carter-House D."/>
            <person name="Stajich J."/>
            <person name="Litt A."/>
        </authorList>
    </citation>
    <scope>NUCLEOTIDE SEQUENCE [LARGE SCALE GENOMIC DNA]</scope>
    <source>
        <strain evidence="1">AR-01</strain>
    </source>
</reference>
<dbReference type="Proteomes" id="UP000823775">
    <property type="component" value="Unassembled WGS sequence"/>
</dbReference>